<dbReference type="KEGG" id="lmat:92513104"/>
<gene>
    <name evidence="1" type="ORF">LSCM1_03039</name>
</gene>
<dbReference type="Gene3D" id="3.30.710.10">
    <property type="entry name" value="Potassium Channel Kv1.1, Chain A"/>
    <property type="match status" value="1"/>
</dbReference>
<dbReference type="AlphaFoldDB" id="A0A836KKS9"/>
<evidence type="ECO:0000313" key="2">
    <source>
        <dbReference type="Proteomes" id="UP000673552"/>
    </source>
</evidence>
<dbReference type="SUPFAM" id="SSF54695">
    <property type="entry name" value="POZ domain"/>
    <property type="match status" value="1"/>
</dbReference>
<reference evidence="1 2" key="1">
    <citation type="submission" date="2021-03" db="EMBL/GenBank/DDBJ databases">
        <title>Leishmania (Mundinia) martiniquensis Genome sequencing and assembly.</title>
        <authorList>
            <person name="Almutairi H."/>
            <person name="Gatherer D."/>
        </authorList>
    </citation>
    <scope>NUCLEOTIDE SEQUENCE [LARGE SCALE GENOMIC DNA]</scope>
    <source>
        <strain evidence="1">LSCM1</strain>
    </source>
</reference>
<organism evidence="1 2">
    <name type="scientific">Leishmania martiniquensis</name>
    <dbReference type="NCBI Taxonomy" id="1580590"/>
    <lineage>
        <taxon>Eukaryota</taxon>
        <taxon>Discoba</taxon>
        <taxon>Euglenozoa</taxon>
        <taxon>Kinetoplastea</taxon>
        <taxon>Metakinetoplastina</taxon>
        <taxon>Trypanosomatida</taxon>
        <taxon>Trypanosomatidae</taxon>
        <taxon>Leishmaniinae</taxon>
        <taxon>Leishmania</taxon>
    </lineage>
</organism>
<dbReference type="GeneID" id="92513104"/>
<dbReference type="EMBL" id="JAFEUZ010000028">
    <property type="protein sequence ID" value="KAG5474260.1"/>
    <property type="molecule type" value="Genomic_DNA"/>
</dbReference>
<proteinExistence type="predicted"/>
<dbReference type="InterPro" id="IPR039948">
    <property type="entry name" value="ELC1"/>
</dbReference>
<protein>
    <submittedName>
        <fullName evidence="1">Uncharacterized protein</fullName>
    </submittedName>
</protein>
<dbReference type="PANTHER" id="PTHR20648">
    <property type="entry name" value="ELONGIN-C"/>
    <property type="match status" value="1"/>
</dbReference>
<name>A0A836KKS9_9TRYP</name>
<dbReference type="OrthoDB" id="249087at2759"/>
<dbReference type="RefSeq" id="XP_067177202.1">
    <property type="nucleotide sequence ID" value="XM_067320592.1"/>
</dbReference>
<comment type="caution">
    <text evidence="1">The sequence shown here is derived from an EMBL/GenBank/DDBJ whole genome shotgun (WGS) entry which is preliminary data.</text>
</comment>
<dbReference type="InterPro" id="IPR011333">
    <property type="entry name" value="SKP1/BTB/POZ_sf"/>
</dbReference>
<dbReference type="Proteomes" id="UP000673552">
    <property type="component" value="Chromosome 28"/>
</dbReference>
<keyword evidence="2" id="KW-1185">Reference proteome</keyword>
<accession>A0A836KKS9</accession>
<sequence>MSGQHFDAMWTAPPPPSYTDTVYINPQDYVVLATSSGEETFAHRDCLMESPVLRLAFRKRVSISTEHVVVKFVKEAEPQGTGAVLLRRNTVDGASASQHRLEVAAEIATTDGGSGGEEEEEGDGVLPGAGAAAVGMAGENAVASEPEHPVTLKETLRTDNSVYVLFPRLDGDQLNVLVSYLYFKHLYNRRPSEDRPAFEVPAAMALEVMLVAQTLEC</sequence>
<evidence type="ECO:0000313" key="1">
    <source>
        <dbReference type="EMBL" id="KAG5474260.1"/>
    </source>
</evidence>